<feature type="binding site" evidence="5">
    <location>
        <position position="92"/>
    </location>
    <ligand>
        <name>Fe cation</name>
        <dbReference type="ChEBI" id="CHEBI:24875"/>
        <label>2</label>
    </ligand>
</feature>
<evidence type="ECO:0000313" key="8">
    <source>
        <dbReference type="Proteomes" id="UP000838748"/>
    </source>
</evidence>
<evidence type="ECO:0000259" key="6">
    <source>
        <dbReference type="Pfam" id="PF00149"/>
    </source>
</evidence>
<evidence type="ECO:0000256" key="4">
    <source>
        <dbReference type="ARBA" id="ARBA00025742"/>
    </source>
</evidence>
<dbReference type="EC" id="3.1.4.53" evidence="5"/>
<dbReference type="Gene3D" id="3.60.21.10">
    <property type="match status" value="1"/>
</dbReference>
<keyword evidence="5" id="KW-0547">Nucleotide-binding</keyword>
<proteinExistence type="inferred from homology"/>
<comment type="function">
    <text evidence="5">Hydrolyzes cAMP to 5'-AMP. Plays an important regulatory role in modulating the intracellular concentration of cAMP, thereby influencing cAMP-dependent processes.</text>
</comment>
<dbReference type="CDD" id="cd07402">
    <property type="entry name" value="MPP_GpdQ"/>
    <property type="match status" value="1"/>
</dbReference>
<feature type="binding site" evidence="5">
    <location>
        <position position="203"/>
    </location>
    <ligand>
        <name>Fe cation</name>
        <dbReference type="ChEBI" id="CHEBI:24875"/>
        <label>1</label>
    </ligand>
</feature>
<accession>A0ABN8EB92</accession>
<feature type="binding site" evidence="5">
    <location>
        <position position="203"/>
    </location>
    <ligand>
        <name>AMP</name>
        <dbReference type="ChEBI" id="CHEBI:456215"/>
    </ligand>
</feature>
<gene>
    <name evidence="5 7" type="primary">cpdA</name>
    <name evidence="7" type="ORF">VMF7928_03516</name>
</gene>
<keyword evidence="8" id="KW-1185">Reference proteome</keyword>
<feature type="binding site" evidence="5">
    <location>
        <position position="62"/>
    </location>
    <ligand>
        <name>Fe cation</name>
        <dbReference type="ChEBI" id="CHEBI:24875"/>
        <label>2</label>
    </ligand>
</feature>
<feature type="domain" description="Calcineurin-like phosphoesterase" evidence="6">
    <location>
        <begin position="14"/>
        <end position="204"/>
    </location>
</feature>
<comment type="cofactor">
    <cofactor evidence="5">
        <name>Fe(2+)</name>
        <dbReference type="ChEBI" id="CHEBI:29033"/>
    </cofactor>
    <text evidence="5">Binds 2 Fe(2+) ions per subunit.</text>
</comment>
<evidence type="ECO:0000256" key="1">
    <source>
        <dbReference type="ARBA" id="ARBA00022723"/>
    </source>
</evidence>
<dbReference type="HAMAP" id="MF_00905">
    <property type="entry name" value="cAMP_phosphodiest_CpdA"/>
    <property type="match status" value="1"/>
</dbReference>
<name>A0ABN8EB92_9VIBR</name>
<feature type="binding site" evidence="5">
    <location>
        <position position="22"/>
    </location>
    <ligand>
        <name>Fe cation</name>
        <dbReference type="ChEBI" id="CHEBI:24875"/>
        <label>1</label>
    </ligand>
</feature>
<dbReference type="Proteomes" id="UP000838748">
    <property type="component" value="Unassembled WGS sequence"/>
</dbReference>
<dbReference type="RefSeq" id="WP_237362991.1">
    <property type="nucleotide sequence ID" value="NZ_CAKLDM010000002.1"/>
</dbReference>
<dbReference type="Pfam" id="PF00149">
    <property type="entry name" value="Metallophos"/>
    <property type="match status" value="1"/>
</dbReference>
<dbReference type="InterPro" id="IPR046379">
    <property type="entry name" value="cAMP_phosphodiest_CpdA"/>
</dbReference>
<reference evidence="7" key="1">
    <citation type="submission" date="2021-11" db="EMBL/GenBank/DDBJ databases">
        <authorList>
            <person name="Rodrigo-Torres L."/>
            <person name="Arahal R. D."/>
            <person name="Lucena T."/>
        </authorList>
    </citation>
    <scope>NUCLEOTIDE SEQUENCE</scope>
    <source>
        <strain evidence="7">CECT 7928</strain>
    </source>
</reference>
<protein>
    <recommendedName>
        <fullName evidence="5">3',5'-cyclic adenosine monophosphate phosphodiesterase CpdA</fullName>
        <shortName evidence="5">3',5'-cyclic AMP phosphodiesterase</shortName>
        <shortName evidence="5">cAMP phosphodiesterase</shortName>
        <ecNumber evidence="5">3.1.4.53</ecNumber>
    </recommendedName>
</protein>
<dbReference type="NCBIfam" id="NF008359">
    <property type="entry name" value="PRK11148.1"/>
    <property type="match status" value="1"/>
</dbReference>
<dbReference type="InterPro" id="IPR004843">
    <property type="entry name" value="Calcineurin-like_PHP"/>
</dbReference>
<sequence length="273" mass="30488">MKLPLRSAQQNSVKLLQITDTHLFASDDDSLLSINTEQSFKAVVEAVAQDSYDFDAIISSGDICQDHSEGAYKKFAAGIERLKQPCFWLPGNHDEQSAMQSVLPSPQIKQESHVLLGDSWQMVLLDSQVVGVPHGRLSDSQLDLLEQKLTEHSDRHCLVLLHHHPVPAGSAWLDQHILKNSDEFWQKIGRFPMVKAVVCGHIHQELDKVVKQVRVLATPSTCVQFKPISDDFALDDLAPGWRELELHDDGTITTQVKRLPAGQFLPDFNAAGY</sequence>
<feature type="binding site" evidence="5">
    <location>
        <position position="62"/>
    </location>
    <ligand>
        <name>AMP</name>
        <dbReference type="ChEBI" id="CHEBI:456215"/>
    </ligand>
</feature>
<organism evidence="7 8">
    <name type="scientific">Vibrio marisflavi CECT 7928</name>
    <dbReference type="NCBI Taxonomy" id="634439"/>
    <lineage>
        <taxon>Bacteria</taxon>
        <taxon>Pseudomonadati</taxon>
        <taxon>Pseudomonadota</taxon>
        <taxon>Gammaproteobacteria</taxon>
        <taxon>Vibrionales</taxon>
        <taxon>Vibrionaceae</taxon>
        <taxon>Vibrio</taxon>
    </lineage>
</organism>
<feature type="binding site" evidence="5">
    <location>
        <position position="162"/>
    </location>
    <ligand>
        <name>Fe cation</name>
        <dbReference type="ChEBI" id="CHEBI:24875"/>
        <label>2</label>
    </ligand>
</feature>
<keyword evidence="1 5" id="KW-0479">Metal-binding</keyword>
<evidence type="ECO:0000313" key="7">
    <source>
        <dbReference type="EMBL" id="CAH0541346.1"/>
    </source>
</evidence>
<feature type="binding site" evidence="5">
    <location>
        <position position="62"/>
    </location>
    <ligand>
        <name>Fe cation</name>
        <dbReference type="ChEBI" id="CHEBI:24875"/>
        <label>1</label>
    </ligand>
</feature>
<dbReference type="GO" id="GO:0004115">
    <property type="term" value="F:3',5'-cyclic-AMP phosphodiesterase activity"/>
    <property type="evidence" value="ECO:0007669"/>
    <property type="project" value="UniProtKB-EC"/>
</dbReference>
<feature type="binding site" evidence="5">
    <location>
        <position position="22"/>
    </location>
    <ligand>
        <name>AMP</name>
        <dbReference type="ChEBI" id="CHEBI:456215"/>
    </ligand>
</feature>
<keyword evidence="3 5" id="KW-0408">Iron</keyword>
<dbReference type="InterPro" id="IPR026575">
    <property type="entry name" value="GpdQ/CpdA-like"/>
</dbReference>
<evidence type="ECO:0000256" key="5">
    <source>
        <dbReference type="HAMAP-Rule" id="MF_00905"/>
    </source>
</evidence>
<dbReference type="PANTHER" id="PTHR42988:SF2">
    <property type="entry name" value="CYCLIC NUCLEOTIDE PHOSPHODIESTERASE CBUA0032-RELATED"/>
    <property type="match status" value="1"/>
</dbReference>
<dbReference type="InterPro" id="IPR050884">
    <property type="entry name" value="CNP_phosphodiesterase-III"/>
</dbReference>
<comment type="caution">
    <text evidence="7">The sequence shown here is derived from an EMBL/GenBank/DDBJ whole genome shotgun (WGS) entry which is preliminary data.</text>
</comment>
<evidence type="ECO:0000256" key="3">
    <source>
        <dbReference type="ARBA" id="ARBA00023004"/>
    </source>
</evidence>
<dbReference type="InterPro" id="IPR029052">
    <property type="entry name" value="Metallo-depent_PP-like"/>
</dbReference>
<keyword evidence="5" id="KW-0114">cAMP</keyword>
<comment type="catalytic activity">
    <reaction evidence="5">
        <text>3',5'-cyclic AMP + H2O = AMP + H(+)</text>
        <dbReference type="Rhea" id="RHEA:25277"/>
        <dbReference type="ChEBI" id="CHEBI:15377"/>
        <dbReference type="ChEBI" id="CHEBI:15378"/>
        <dbReference type="ChEBI" id="CHEBI:58165"/>
        <dbReference type="ChEBI" id="CHEBI:456215"/>
        <dbReference type="EC" id="3.1.4.53"/>
    </reaction>
</comment>
<keyword evidence="2 5" id="KW-0378">Hydrolase</keyword>
<evidence type="ECO:0000256" key="2">
    <source>
        <dbReference type="ARBA" id="ARBA00022801"/>
    </source>
</evidence>
<feature type="binding site" evidence="5">
    <location>
        <begin position="92"/>
        <end position="93"/>
    </location>
    <ligand>
        <name>AMP</name>
        <dbReference type="ChEBI" id="CHEBI:456215"/>
    </ligand>
</feature>
<feature type="binding site" evidence="5">
    <location>
        <position position="201"/>
    </location>
    <ligand>
        <name>Fe cation</name>
        <dbReference type="ChEBI" id="CHEBI:24875"/>
        <label>2</label>
    </ligand>
</feature>
<comment type="similarity">
    <text evidence="4 5">Belongs to the cyclic nucleotide phosphodiesterase class-III family.</text>
</comment>
<dbReference type="PANTHER" id="PTHR42988">
    <property type="entry name" value="PHOSPHOHYDROLASE"/>
    <property type="match status" value="1"/>
</dbReference>
<feature type="binding site" evidence="5">
    <location>
        <position position="20"/>
    </location>
    <ligand>
        <name>Fe cation</name>
        <dbReference type="ChEBI" id="CHEBI:24875"/>
        <label>1</label>
    </ligand>
</feature>
<dbReference type="SUPFAM" id="SSF56300">
    <property type="entry name" value="Metallo-dependent phosphatases"/>
    <property type="match status" value="1"/>
</dbReference>
<dbReference type="EMBL" id="CAKLDM010000002">
    <property type="protein sequence ID" value="CAH0541346.1"/>
    <property type="molecule type" value="Genomic_DNA"/>
</dbReference>